<reference evidence="2" key="1">
    <citation type="submission" date="2022-02" db="EMBL/GenBank/DDBJ databases">
        <title>Aestuariibaculum sp., a marine bacterium isolated from sediment in Guangxi.</title>
        <authorList>
            <person name="Ying J."/>
        </authorList>
    </citation>
    <scope>NUCLEOTIDE SEQUENCE</scope>
    <source>
        <strain evidence="2">L182</strain>
    </source>
</reference>
<dbReference type="RefSeq" id="WP_240575646.1">
    <property type="nucleotide sequence ID" value="NZ_JAKVQD010000132.1"/>
</dbReference>
<name>A0ABS9RMU6_9FLAO</name>
<evidence type="ECO:0000259" key="1">
    <source>
        <dbReference type="Pfam" id="PF11799"/>
    </source>
</evidence>
<feature type="domain" description="DNA polymerase Y-family little finger" evidence="1">
    <location>
        <begin position="2"/>
        <end position="81"/>
    </location>
</feature>
<dbReference type="InterPro" id="IPR017961">
    <property type="entry name" value="DNA_pol_Y-fam_little_finger"/>
</dbReference>
<feature type="non-terminal residue" evidence="2">
    <location>
        <position position="1"/>
    </location>
</feature>
<gene>
    <name evidence="2" type="ORF">MKW35_16635</name>
</gene>
<comment type="caution">
    <text evidence="2">The sequence shown here is derived from an EMBL/GenBank/DDBJ whole genome shotgun (WGS) entry which is preliminary data.</text>
</comment>
<protein>
    <recommendedName>
        <fullName evidence="1">DNA polymerase Y-family little finger domain-containing protein</fullName>
    </recommendedName>
</protein>
<sequence>VTERRFAEPIARTEHVLAVIADLAAEASTMLETRHQGGRRWTARLFRADGHVQPLAIETGKPTRDVPLLMRLFAERIDALADPLDPGFGYDLVR</sequence>
<dbReference type="Proteomes" id="UP001156141">
    <property type="component" value="Unassembled WGS sequence"/>
</dbReference>
<evidence type="ECO:0000313" key="2">
    <source>
        <dbReference type="EMBL" id="MCH4554248.1"/>
    </source>
</evidence>
<accession>A0ABS9RMU6</accession>
<dbReference type="EMBL" id="JAKVQD010000132">
    <property type="protein sequence ID" value="MCH4554248.1"/>
    <property type="molecule type" value="Genomic_DNA"/>
</dbReference>
<organism evidence="2 3">
    <name type="scientific">Aestuariibaculum lutulentum</name>
    <dbReference type="NCBI Taxonomy" id="2920935"/>
    <lineage>
        <taxon>Bacteria</taxon>
        <taxon>Pseudomonadati</taxon>
        <taxon>Bacteroidota</taxon>
        <taxon>Flavobacteriia</taxon>
        <taxon>Flavobacteriales</taxon>
        <taxon>Flavobacteriaceae</taxon>
    </lineage>
</organism>
<keyword evidence="3" id="KW-1185">Reference proteome</keyword>
<evidence type="ECO:0000313" key="3">
    <source>
        <dbReference type="Proteomes" id="UP001156141"/>
    </source>
</evidence>
<feature type="non-terminal residue" evidence="2">
    <location>
        <position position="94"/>
    </location>
</feature>
<proteinExistence type="predicted"/>
<dbReference type="Pfam" id="PF11799">
    <property type="entry name" value="IMS_C"/>
    <property type="match status" value="1"/>
</dbReference>